<gene>
    <name evidence="2" type="ORF">BJ212DRAFT_1259186</name>
</gene>
<feature type="compositionally biased region" description="Polar residues" evidence="1">
    <location>
        <begin position="214"/>
        <end position="227"/>
    </location>
</feature>
<dbReference type="Proteomes" id="UP000807769">
    <property type="component" value="Unassembled WGS sequence"/>
</dbReference>
<evidence type="ECO:0000313" key="2">
    <source>
        <dbReference type="EMBL" id="KAG1826233.1"/>
    </source>
</evidence>
<accession>A0A9P7ENC9</accession>
<sequence length="227" mass="24739">MNSGSPYPTQDYSRLPCPSIEADYRRLIMSSSQILDQAPPPSLREILGAYKSKGDGDRDMLIAMLNAKSAEDQRLASVASLHRTLLEMSAVDTRHASPPPPLPPSAPYSKHGLYPSDMTSERVSSQPLPVVREPPQLSQPPRKRQRSSHSPSSHPSSHYELRTSHTSSRDLPPSPYSSRSDSEEYSPRSRASMAIGSLLSTGPSRDAPEDLQNHSEGTQHTSSGSAV</sequence>
<name>A0A9P7ENC9_9AGAM</name>
<feature type="compositionally biased region" description="Polar residues" evidence="1">
    <location>
        <begin position="117"/>
        <end position="127"/>
    </location>
</feature>
<dbReference type="AlphaFoldDB" id="A0A9P7ENC9"/>
<feature type="region of interest" description="Disordered" evidence="1">
    <location>
        <begin position="92"/>
        <end position="227"/>
    </location>
</feature>
<protein>
    <submittedName>
        <fullName evidence="2">Uncharacterized protein</fullName>
    </submittedName>
</protein>
<proteinExistence type="predicted"/>
<evidence type="ECO:0000256" key="1">
    <source>
        <dbReference type="SAM" id="MobiDB-lite"/>
    </source>
</evidence>
<evidence type="ECO:0000313" key="3">
    <source>
        <dbReference type="Proteomes" id="UP000807769"/>
    </source>
</evidence>
<dbReference type="EMBL" id="JABBWG010000002">
    <property type="protein sequence ID" value="KAG1826233.1"/>
    <property type="molecule type" value="Genomic_DNA"/>
</dbReference>
<organism evidence="2 3">
    <name type="scientific">Suillus subaureus</name>
    <dbReference type="NCBI Taxonomy" id="48587"/>
    <lineage>
        <taxon>Eukaryota</taxon>
        <taxon>Fungi</taxon>
        <taxon>Dikarya</taxon>
        <taxon>Basidiomycota</taxon>
        <taxon>Agaricomycotina</taxon>
        <taxon>Agaricomycetes</taxon>
        <taxon>Agaricomycetidae</taxon>
        <taxon>Boletales</taxon>
        <taxon>Suillineae</taxon>
        <taxon>Suillaceae</taxon>
        <taxon>Suillus</taxon>
    </lineage>
</organism>
<dbReference type="RefSeq" id="XP_041199486.1">
    <property type="nucleotide sequence ID" value="XM_041329999.1"/>
</dbReference>
<dbReference type="GeneID" id="64624016"/>
<comment type="caution">
    <text evidence="2">The sequence shown here is derived from an EMBL/GenBank/DDBJ whole genome shotgun (WGS) entry which is preliminary data.</text>
</comment>
<feature type="compositionally biased region" description="Pro residues" evidence="1">
    <location>
        <begin position="97"/>
        <end position="106"/>
    </location>
</feature>
<dbReference type="OrthoDB" id="2537258at2759"/>
<reference evidence="2" key="1">
    <citation type="journal article" date="2020" name="New Phytol.">
        <title>Comparative genomics reveals dynamic genome evolution in host specialist ectomycorrhizal fungi.</title>
        <authorList>
            <person name="Lofgren L.A."/>
            <person name="Nguyen N.H."/>
            <person name="Vilgalys R."/>
            <person name="Ruytinx J."/>
            <person name="Liao H.L."/>
            <person name="Branco S."/>
            <person name="Kuo A."/>
            <person name="LaButti K."/>
            <person name="Lipzen A."/>
            <person name="Andreopoulos W."/>
            <person name="Pangilinan J."/>
            <person name="Riley R."/>
            <person name="Hundley H."/>
            <person name="Na H."/>
            <person name="Barry K."/>
            <person name="Grigoriev I.V."/>
            <person name="Stajich J.E."/>
            <person name="Kennedy P.G."/>
        </authorList>
    </citation>
    <scope>NUCLEOTIDE SEQUENCE</scope>
    <source>
        <strain evidence="2">MN1</strain>
    </source>
</reference>
<keyword evidence="3" id="KW-1185">Reference proteome</keyword>